<evidence type="ECO:0000313" key="2">
    <source>
        <dbReference type="Proteomes" id="UP000001471"/>
    </source>
</evidence>
<sequence length="102" mass="11686">MPSSTFLPHSDPTTATKLQFLSPRTIETIPRTLVYSFSFLSSVRTTAFGICLGWWKYTGLHQRRVWDEDHYCYHYEAAATAAASGFRIKTTTIVIIKLQLRL</sequence>
<dbReference type="EMBL" id="DS231622">
    <property type="protein sequence ID" value="EDU50566.1"/>
    <property type="molecule type" value="Genomic_DNA"/>
</dbReference>
<dbReference type="AlphaFoldDB" id="B2WCD8"/>
<dbReference type="InParanoid" id="B2WCD8"/>
<dbReference type="Proteomes" id="UP000001471">
    <property type="component" value="Unassembled WGS sequence"/>
</dbReference>
<protein>
    <submittedName>
        <fullName evidence="1">Uncharacterized protein</fullName>
    </submittedName>
</protein>
<evidence type="ECO:0000313" key="1">
    <source>
        <dbReference type="EMBL" id="EDU50566.1"/>
    </source>
</evidence>
<accession>B2WCD8</accession>
<proteinExistence type="predicted"/>
<name>B2WCD8_PYRTR</name>
<gene>
    <name evidence="1" type="ORF">PTRG_07647</name>
</gene>
<organism evidence="1 2">
    <name type="scientific">Pyrenophora tritici-repentis (strain Pt-1C-BFP)</name>
    <name type="common">Wheat tan spot fungus</name>
    <name type="synonym">Drechslera tritici-repentis</name>
    <dbReference type="NCBI Taxonomy" id="426418"/>
    <lineage>
        <taxon>Eukaryota</taxon>
        <taxon>Fungi</taxon>
        <taxon>Dikarya</taxon>
        <taxon>Ascomycota</taxon>
        <taxon>Pezizomycotina</taxon>
        <taxon>Dothideomycetes</taxon>
        <taxon>Pleosporomycetidae</taxon>
        <taxon>Pleosporales</taxon>
        <taxon>Pleosporineae</taxon>
        <taxon>Pleosporaceae</taxon>
        <taxon>Pyrenophora</taxon>
    </lineage>
</organism>
<dbReference type="HOGENOM" id="CLU_2278879_0_0_1"/>
<reference evidence="2" key="1">
    <citation type="journal article" date="2013" name="G3 (Bethesda)">
        <title>Comparative genomics of a plant-pathogenic fungus, Pyrenophora tritici-repentis, reveals transduplication and the impact of repeat elements on pathogenicity and population divergence.</title>
        <authorList>
            <person name="Manning V.A."/>
            <person name="Pandelova I."/>
            <person name="Dhillon B."/>
            <person name="Wilhelm L.J."/>
            <person name="Goodwin S.B."/>
            <person name="Berlin A.M."/>
            <person name="Figueroa M."/>
            <person name="Freitag M."/>
            <person name="Hane J.K."/>
            <person name="Henrissat B."/>
            <person name="Holman W.H."/>
            <person name="Kodira C.D."/>
            <person name="Martin J."/>
            <person name="Oliver R.P."/>
            <person name="Robbertse B."/>
            <person name="Schackwitz W."/>
            <person name="Schwartz D.C."/>
            <person name="Spatafora J.W."/>
            <person name="Turgeon B.G."/>
            <person name="Yandava C."/>
            <person name="Young S."/>
            <person name="Zhou S."/>
            <person name="Zeng Q."/>
            <person name="Grigoriev I.V."/>
            <person name="Ma L.-J."/>
            <person name="Ciuffetti L.M."/>
        </authorList>
    </citation>
    <scope>NUCLEOTIDE SEQUENCE [LARGE SCALE GENOMIC DNA]</scope>
    <source>
        <strain evidence="2">Pt-1C-BFP</strain>
    </source>
</reference>